<dbReference type="InterPro" id="IPR003439">
    <property type="entry name" value="ABC_transporter-like_ATP-bd"/>
</dbReference>
<keyword evidence="4" id="KW-1003">Cell membrane</keyword>
<dbReference type="Gene3D" id="3.40.50.300">
    <property type="entry name" value="P-loop containing nucleotide triphosphate hydrolases"/>
    <property type="match status" value="1"/>
</dbReference>
<dbReference type="InterPro" id="IPR003593">
    <property type="entry name" value="AAA+_ATPase"/>
</dbReference>
<evidence type="ECO:0000259" key="11">
    <source>
        <dbReference type="PROSITE" id="PS50893"/>
    </source>
</evidence>
<keyword evidence="8 10" id="KW-1133">Transmembrane helix</keyword>
<dbReference type="Pfam" id="PF00664">
    <property type="entry name" value="ABC_membrane"/>
    <property type="match status" value="1"/>
</dbReference>
<keyword evidence="9 10" id="KW-0472">Membrane</keyword>
<evidence type="ECO:0000256" key="6">
    <source>
        <dbReference type="ARBA" id="ARBA00022741"/>
    </source>
</evidence>
<dbReference type="RefSeq" id="WP_258877778.1">
    <property type="nucleotide sequence ID" value="NZ_CP048914.1"/>
</dbReference>
<evidence type="ECO:0000259" key="12">
    <source>
        <dbReference type="PROSITE" id="PS50929"/>
    </source>
</evidence>
<dbReference type="KEGG" id="xcl:G4Z02_09460"/>
<dbReference type="InterPro" id="IPR027417">
    <property type="entry name" value="P-loop_NTPase"/>
</dbReference>
<organism evidence="13 14">
    <name type="scientific">Candidatus Xianfuyuplasma coldseepsis</name>
    <dbReference type="NCBI Taxonomy" id="2782163"/>
    <lineage>
        <taxon>Bacteria</taxon>
        <taxon>Bacillati</taxon>
        <taxon>Mycoplasmatota</taxon>
        <taxon>Mollicutes</taxon>
        <taxon>Candidatus Izemoplasmatales</taxon>
        <taxon>Candidatus Izemoplasmataceae</taxon>
        <taxon>Candidatus Xianfuyuplasma</taxon>
    </lineage>
</organism>
<dbReference type="CDD" id="cd03254">
    <property type="entry name" value="ABCC_Glucan_exporter_like"/>
    <property type="match status" value="1"/>
</dbReference>
<evidence type="ECO:0000256" key="5">
    <source>
        <dbReference type="ARBA" id="ARBA00022692"/>
    </source>
</evidence>
<evidence type="ECO:0000313" key="13">
    <source>
        <dbReference type="EMBL" id="QMS85962.1"/>
    </source>
</evidence>
<keyword evidence="7 13" id="KW-0067">ATP-binding</keyword>
<evidence type="ECO:0000256" key="8">
    <source>
        <dbReference type="ARBA" id="ARBA00022989"/>
    </source>
</evidence>
<gene>
    <name evidence="13" type="ORF">G4Z02_09460</name>
</gene>
<dbReference type="GO" id="GO:0016887">
    <property type="term" value="F:ATP hydrolysis activity"/>
    <property type="evidence" value="ECO:0007669"/>
    <property type="project" value="InterPro"/>
</dbReference>
<evidence type="ECO:0000313" key="14">
    <source>
        <dbReference type="Proteomes" id="UP000514720"/>
    </source>
</evidence>
<dbReference type="AlphaFoldDB" id="A0A7L7KUK1"/>
<dbReference type="PROSITE" id="PS50893">
    <property type="entry name" value="ABC_TRANSPORTER_2"/>
    <property type="match status" value="1"/>
</dbReference>
<dbReference type="PANTHER" id="PTHR43394">
    <property type="entry name" value="ATP-DEPENDENT PERMEASE MDL1, MITOCHONDRIAL"/>
    <property type="match status" value="1"/>
</dbReference>
<dbReference type="PROSITE" id="PS50929">
    <property type="entry name" value="ABC_TM1F"/>
    <property type="match status" value="1"/>
</dbReference>
<name>A0A7L7KUK1_9MOLU</name>
<evidence type="ECO:0000256" key="7">
    <source>
        <dbReference type="ARBA" id="ARBA00022840"/>
    </source>
</evidence>
<dbReference type="Gene3D" id="1.20.1560.10">
    <property type="entry name" value="ABC transporter type 1, transmembrane domain"/>
    <property type="match status" value="1"/>
</dbReference>
<reference evidence="13 14" key="1">
    <citation type="submission" date="2020-02" db="EMBL/GenBank/DDBJ databases">
        <authorList>
            <person name="Zheng R.K."/>
            <person name="Sun C.M."/>
        </authorList>
    </citation>
    <scope>NUCLEOTIDE SEQUENCE [LARGE SCALE GENOMIC DNA]</scope>
    <source>
        <strain evidence="14">zrk13</strain>
    </source>
</reference>
<evidence type="ECO:0000256" key="4">
    <source>
        <dbReference type="ARBA" id="ARBA00022475"/>
    </source>
</evidence>
<dbReference type="SUPFAM" id="SSF90123">
    <property type="entry name" value="ABC transporter transmembrane region"/>
    <property type="match status" value="1"/>
</dbReference>
<feature type="transmembrane region" description="Helical" evidence="10">
    <location>
        <begin position="288"/>
        <end position="308"/>
    </location>
</feature>
<dbReference type="Pfam" id="PF00005">
    <property type="entry name" value="ABC_tran"/>
    <property type="match status" value="1"/>
</dbReference>
<comment type="subcellular location">
    <subcellularLocation>
        <location evidence="1">Cell membrane</location>
        <topology evidence="1">Multi-pass membrane protein</topology>
    </subcellularLocation>
</comment>
<feature type="transmembrane region" description="Helical" evidence="10">
    <location>
        <begin position="192"/>
        <end position="223"/>
    </location>
</feature>
<sequence>MNNNVDHSRVVLDKRAIKLRNQQNKDYSKDLNKVVGGGPRRMYLGKNASDRKGTILRLWSYLEGYHGGIIVILVANIVSSLLNLVIPYLFALALNDYIKTFDFSGAYRLAGLIIVVSMANSLIRMVGRYVTLVISQETVSRIRKEAFDKLQVLPVKYYDTNQPGDIVSRITNDVDLISNVLAAFINQFVQSVIMLVGSLIMMFVLNWALALVVIAFVPIILVLTKRIAKISRSGFIAQQKHLGNLNSIVEESIAGLKVIKLYGREEEIKDDFIDSNIKLRNAGYKAQVVSGFLMPIVGFITNLTYVAVIGFGTWFIIIGFAGVSILDIAAITQYARQFSQPISNLAQLFNTIQQGIAGAERVFNVIDEASEYENDGSIEIEDLHGHVEFDGVHFAYEEGKEVLTNISFEATIGKTIAIVGPTGSGKTTIINLLNRFYDIEQGTIRIDDVDIKEYKKDHLRKHIGVVLQDTSLFTGSVYDNIVYGRIDATKDDVEAAAKMANAHDFIMKLPHGYETEVTEGGNNFSQGERQLISIARTILSNPDILILDEATSNVDTRTEFKIQESMHRLMQGRTSFVIAHRLQTIRNADKILVIKDGQLIEQGDHHSLLQDRGFYYDLYTTQFKDLVLEEGV</sequence>
<dbReference type="FunFam" id="3.40.50.300:FF:000287">
    <property type="entry name" value="Multidrug ABC transporter ATP-binding protein"/>
    <property type="match status" value="1"/>
</dbReference>
<dbReference type="GO" id="GO:0005886">
    <property type="term" value="C:plasma membrane"/>
    <property type="evidence" value="ECO:0007669"/>
    <property type="project" value="UniProtKB-SubCell"/>
</dbReference>
<evidence type="ECO:0000256" key="3">
    <source>
        <dbReference type="ARBA" id="ARBA00022448"/>
    </source>
</evidence>
<dbReference type="GO" id="GO:0015421">
    <property type="term" value="F:ABC-type oligopeptide transporter activity"/>
    <property type="evidence" value="ECO:0007669"/>
    <property type="project" value="TreeGrafter"/>
</dbReference>
<dbReference type="CDD" id="cd18547">
    <property type="entry name" value="ABC_6TM_Tm288_like"/>
    <property type="match status" value="1"/>
</dbReference>
<accession>A0A7L7KUK1</accession>
<dbReference type="PANTHER" id="PTHR43394:SF1">
    <property type="entry name" value="ATP-BINDING CASSETTE SUB-FAMILY B MEMBER 10, MITOCHONDRIAL"/>
    <property type="match status" value="1"/>
</dbReference>
<protein>
    <submittedName>
        <fullName evidence="13">ABC transporter ATP-binding protein</fullName>
    </submittedName>
</protein>
<evidence type="ECO:0000256" key="1">
    <source>
        <dbReference type="ARBA" id="ARBA00004651"/>
    </source>
</evidence>
<evidence type="ECO:0000256" key="10">
    <source>
        <dbReference type="SAM" id="Phobius"/>
    </source>
</evidence>
<dbReference type="SUPFAM" id="SSF52540">
    <property type="entry name" value="P-loop containing nucleoside triphosphate hydrolases"/>
    <property type="match status" value="1"/>
</dbReference>
<keyword evidence="14" id="KW-1185">Reference proteome</keyword>
<evidence type="ECO:0000256" key="9">
    <source>
        <dbReference type="ARBA" id="ARBA00023136"/>
    </source>
</evidence>
<proteinExistence type="inferred from homology"/>
<dbReference type="SMART" id="SM00382">
    <property type="entry name" value="AAA"/>
    <property type="match status" value="1"/>
</dbReference>
<feature type="domain" description="ABC transmembrane type-1" evidence="12">
    <location>
        <begin position="70"/>
        <end position="354"/>
    </location>
</feature>
<keyword evidence="3" id="KW-0813">Transport</keyword>
<keyword evidence="5 10" id="KW-0812">Transmembrane</keyword>
<dbReference type="EMBL" id="CP048914">
    <property type="protein sequence ID" value="QMS85962.1"/>
    <property type="molecule type" value="Genomic_DNA"/>
</dbReference>
<keyword evidence="6" id="KW-0547">Nucleotide-binding</keyword>
<dbReference type="GO" id="GO:0005524">
    <property type="term" value="F:ATP binding"/>
    <property type="evidence" value="ECO:0007669"/>
    <property type="project" value="UniProtKB-KW"/>
</dbReference>
<dbReference type="InterPro" id="IPR011527">
    <property type="entry name" value="ABC1_TM_dom"/>
</dbReference>
<feature type="domain" description="ABC transporter" evidence="11">
    <location>
        <begin position="387"/>
        <end position="621"/>
    </location>
</feature>
<dbReference type="Proteomes" id="UP000514720">
    <property type="component" value="Chromosome"/>
</dbReference>
<dbReference type="InterPro" id="IPR039421">
    <property type="entry name" value="Type_1_exporter"/>
</dbReference>
<dbReference type="InterPro" id="IPR017871">
    <property type="entry name" value="ABC_transporter-like_CS"/>
</dbReference>
<dbReference type="PROSITE" id="PS00211">
    <property type="entry name" value="ABC_TRANSPORTER_1"/>
    <property type="match status" value="1"/>
</dbReference>
<comment type="similarity">
    <text evidence="2">Belongs to the ABC transporter superfamily.</text>
</comment>
<dbReference type="FunFam" id="1.20.1560.10:FF:000011">
    <property type="entry name" value="Multidrug ABC transporter ATP-binding protein"/>
    <property type="match status" value="1"/>
</dbReference>
<evidence type="ECO:0000256" key="2">
    <source>
        <dbReference type="ARBA" id="ARBA00005417"/>
    </source>
</evidence>
<feature type="transmembrane region" description="Helical" evidence="10">
    <location>
        <begin position="69"/>
        <end position="94"/>
    </location>
</feature>
<feature type="transmembrane region" description="Helical" evidence="10">
    <location>
        <begin position="106"/>
        <end position="123"/>
    </location>
</feature>
<dbReference type="InterPro" id="IPR036640">
    <property type="entry name" value="ABC1_TM_sf"/>
</dbReference>